<organism evidence="1 2">
    <name type="scientific">Panagrolaimus sp. PS1159</name>
    <dbReference type="NCBI Taxonomy" id="55785"/>
    <lineage>
        <taxon>Eukaryota</taxon>
        <taxon>Metazoa</taxon>
        <taxon>Ecdysozoa</taxon>
        <taxon>Nematoda</taxon>
        <taxon>Chromadorea</taxon>
        <taxon>Rhabditida</taxon>
        <taxon>Tylenchina</taxon>
        <taxon>Panagrolaimomorpha</taxon>
        <taxon>Panagrolaimoidea</taxon>
        <taxon>Panagrolaimidae</taxon>
        <taxon>Panagrolaimus</taxon>
    </lineage>
</organism>
<evidence type="ECO:0000313" key="2">
    <source>
        <dbReference type="WBParaSite" id="PS1159_v2.g2962.t1"/>
    </source>
</evidence>
<dbReference type="Proteomes" id="UP000887580">
    <property type="component" value="Unplaced"/>
</dbReference>
<name>A0AC35GB67_9BILA</name>
<protein>
    <submittedName>
        <fullName evidence="2">Uncharacterized protein</fullName>
    </submittedName>
</protein>
<dbReference type="WBParaSite" id="PS1159_v2.g2962.t1">
    <property type="protein sequence ID" value="PS1159_v2.g2962.t1"/>
    <property type="gene ID" value="PS1159_v2.g2962"/>
</dbReference>
<evidence type="ECO:0000313" key="1">
    <source>
        <dbReference type="Proteomes" id="UP000887580"/>
    </source>
</evidence>
<proteinExistence type="predicted"/>
<accession>A0AC35GB67</accession>
<sequence length="155" mass="17591">MEIVSVGHAGSSSSQRNPFHPRPQFSSPKSSNPSTLRRPITIPDTTVPRFQAGVFARRPQPIQFDTPQPLQQQHQQSPQPKRSKLTQSPQKSQDSVSTQSIFDIYKGGNNEYDSSQSQHAEFRRLEAITDTQLEEMWIEAENPDFHPSSPYRGFL</sequence>
<reference evidence="2" key="1">
    <citation type="submission" date="2022-11" db="UniProtKB">
        <authorList>
            <consortium name="WormBaseParasite"/>
        </authorList>
    </citation>
    <scope>IDENTIFICATION</scope>
</reference>